<proteinExistence type="inferred from homology"/>
<evidence type="ECO:0000256" key="6">
    <source>
        <dbReference type="SAM" id="MobiDB-lite"/>
    </source>
</evidence>
<dbReference type="Proteomes" id="UP000251960">
    <property type="component" value="Chromosome 1"/>
</dbReference>
<feature type="transmembrane region" description="Helical" evidence="5">
    <location>
        <begin position="147"/>
        <end position="169"/>
    </location>
</feature>
<sequence>MAGRHLSPPPKKRVPTIRLNIPPERSAQRSPPINNRRARRENRLATGCSPSLSLPRGARARETGQPIARPAAMGKHGKCSHDVEACYPPGAAGGGKYPYMTENPQLRWAFIRKVYVIVCLQLLLTVAVAATVNLVRAIGDFFLSRTMGAMFAIIGVIVAPILVMIPMIIYRKRHPVNLALLALFTVCISFAVGLSCLTANGPVILEAVVITMVVVLGLTFYTFWAAKRGYEFEFLGPFLVSACLILMLFSLLRIIFPLGRTGTMVYGCIAALVFSGFIIYDTDNLIRVYSYDEYVAAAIELYLDIINLFQAILAVLEGVD</sequence>
<feature type="transmembrane region" description="Helical" evidence="5">
    <location>
        <begin position="203"/>
        <end position="226"/>
    </location>
</feature>
<keyword evidence="2 5" id="KW-0812">Transmembrane</keyword>
<gene>
    <name evidence="7" type="primary">At4g15470_0</name>
    <name evidence="7" type="ORF">Zm00014a_029684</name>
</gene>
<protein>
    <submittedName>
        <fullName evidence="7">BI1-like protein</fullName>
    </submittedName>
</protein>
<dbReference type="AlphaFoldDB" id="A0A317YEH7"/>
<accession>A0A317YEH7</accession>
<organism evidence="7">
    <name type="scientific">Zea mays</name>
    <name type="common">Maize</name>
    <dbReference type="NCBI Taxonomy" id="4577"/>
    <lineage>
        <taxon>Eukaryota</taxon>
        <taxon>Viridiplantae</taxon>
        <taxon>Streptophyta</taxon>
        <taxon>Embryophyta</taxon>
        <taxon>Tracheophyta</taxon>
        <taxon>Spermatophyta</taxon>
        <taxon>Magnoliopsida</taxon>
        <taxon>Liliopsida</taxon>
        <taxon>Poales</taxon>
        <taxon>Poaceae</taxon>
        <taxon>PACMAD clade</taxon>
        <taxon>Panicoideae</taxon>
        <taxon>Andropogonodae</taxon>
        <taxon>Andropogoneae</taxon>
        <taxon>Tripsacinae</taxon>
        <taxon>Zea</taxon>
    </lineage>
</organism>
<comment type="caution">
    <text evidence="7">The sequence shown here is derived from an EMBL/GenBank/DDBJ whole genome shotgun (WGS) entry which is preliminary data.</text>
</comment>
<evidence type="ECO:0000256" key="5">
    <source>
        <dbReference type="RuleBase" id="RU004379"/>
    </source>
</evidence>
<comment type="subcellular location">
    <subcellularLocation>
        <location evidence="1">Membrane</location>
        <topology evidence="1">Multi-pass membrane protein</topology>
    </subcellularLocation>
</comment>
<dbReference type="EMBL" id="NCVQ01000001">
    <property type="protein sequence ID" value="PWZ57029.1"/>
    <property type="molecule type" value="Genomic_DNA"/>
</dbReference>
<name>A0A317YEH7_MAIZE</name>
<feature type="transmembrane region" description="Helical" evidence="5">
    <location>
        <begin position="238"/>
        <end position="258"/>
    </location>
</feature>
<evidence type="ECO:0000256" key="4">
    <source>
        <dbReference type="ARBA" id="ARBA00023136"/>
    </source>
</evidence>
<dbReference type="PANTHER" id="PTHR23291">
    <property type="entry name" value="BAX INHIBITOR-RELATED"/>
    <property type="match status" value="1"/>
</dbReference>
<evidence type="ECO:0000313" key="7">
    <source>
        <dbReference type="EMBL" id="PWZ57029.1"/>
    </source>
</evidence>
<keyword evidence="3 5" id="KW-1133">Transmembrane helix</keyword>
<evidence type="ECO:0000256" key="1">
    <source>
        <dbReference type="ARBA" id="ARBA00004141"/>
    </source>
</evidence>
<dbReference type="PANTHER" id="PTHR23291:SF40">
    <property type="entry name" value="OS07G0177200 PROTEIN"/>
    <property type="match status" value="1"/>
</dbReference>
<comment type="similarity">
    <text evidence="5">Belongs to the BI1 family.</text>
</comment>
<dbReference type="Pfam" id="PF01027">
    <property type="entry name" value="Bax1-I"/>
    <property type="match status" value="1"/>
</dbReference>
<feature type="region of interest" description="Disordered" evidence="6">
    <location>
        <begin position="1"/>
        <end position="63"/>
    </location>
</feature>
<feature type="transmembrane region" description="Helical" evidence="5">
    <location>
        <begin position="264"/>
        <end position="282"/>
    </location>
</feature>
<dbReference type="ExpressionAtlas" id="A0A317YEH7">
    <property type="expression patterns" value="baseline and differential"/>
</dbReference>
<evidence type="ECO:0000256" key="3">
    <source>
        <dbReference type="ARBA" id="ARBA00022989"/>
    </source>
</evidence>
<feature type="transmembrane region" description="Helical" evidence="5">
    <location>
        <begin position="114"/>
        <end position="135"/>
    </location>
</feature>
<keyword evidence="4 5" id="KW-0472">Membrane</keyword>
<evidence type="ECO:0000256" key="2">
    <source>
        <dbReference type="ARBA" id="ARBA00022692"/>
    </source>
</evidence>
<dbReference type="GO" id="GO:0016020">
    <property type="term" value="C:membrane"/>
    <property type="evidence" value="ECO:0007669"/>
    <property type="project" value="UniProtKB-SubCell"/>
</dbReference>
<dbReference type="InterPro" id="IPR006214">
    <property type="entry name" value="Bax_inhibitor_1-related"/>
</dbReference>
<reference evidence="7" key="1">
    <citation type="journal article" date="2018" name="Nat. Genet.">
        <title>Extensive intraspecific gene order and gene structural variations between Mo17 and other maize genomes.</title>
        <authorList>
            <person name="Sun S."/>
            <person name="Zhou Y."/>
            <person name="Chen J."/>
            <person name="Shi J."/>
            <person name="Zhao H."/>
            <person name="Zhao H."/>
            <person name="Song W."/>
            <person name="Zhang M."/>
            <person name="Cui Y."/>
            <person name="Dong X."/>
            <person name="Liu H."/>
            <person name="Ma X."/>
            <person name="Jiao Y."/>
            <person name="Wang B."/>
            <person name="Wei X."/>
            <person name="Stein J.C."/>
            <person name="Glaubitz J.C."/>
            <person name="Lu F."/>
            <person name="Yu G."/>
            <person name="Liang C."/>
            <person name="Fengler K."/>
            <person name="Li B."/>
            <person name="Rafalski A."/>
            <person name="Schnable P.S."/>
            <person name="Ware D.H."/>
            <person name="Buckler E.S."/>
            <person name="Lai J."/>
        </authorList>
    </citation>
    <scope>NUCLEOTIDE SEQUENCE [LARGE SCALE GENOMIC DNA]</scope>
    <source>
        <tissue evidence="7">Seedling</tissue>
    </source>
</reference>
<feature type="transmembrane region" description="Helical" evidence="5">
    <location>
        <begin position="176"/>
        <end position="197"/>
    </location>
</feature>